<gene>
    <name evidence="1" type="ORF">Sv326_0274</name>
</gene>
<dbReference type="Proteomes" id="UP000510821">
    <property type="component" value="Chromosome"/>
</dbReference>
<dbReference type="KEGG" id="flt:Sv326_0274"/>
<reference evidence="2" key="1">
    <citation type="submission" date="2020-07" db="EMBL/GenBank/DDBJ databases">
        <title>Metabolic diversity and evolutionary history of the archaeal phylum ###Micrarchaeota### uncovered from a freshwater lake metagenome.</title>
        <authorList>
            <person name="Kadnikov V.V."/>
            <person name="Savvichev A.S."/>
            <person name="Mardanov A.V."/>
            <person name="Beletsky A.V."/>
            <person name="Chupakov A.V."/>
            <person name="Kokryatskaya N.M."/>
            <person name="Pimenov N.V."/>
            <person name="Ravin N.V."/>
        </authorList>
    </citation>
    <scope>NUCLEOTIDE SEQUENCE [LARGE SCALE GENOMIC DNA]</scope>
</reference>
<accession>A0A7D5XJC5</accession>
<evidence type="ECO:0000313" key="2">
    <source>
        <dbReference type="Proteomes" id="UP000510821"/>
    </source>
</evidence>
<proteinExistence type="predicted"/>
<protein>
    <recommendedName>
        <fullName evidence="3">Metallopeptidase</fullName>
    </recommendedName>
</protein>
<sequence>MQLEEKLESSKSIPDIFEVVKEVVRKATNSERAGLMLGLAEMGGNEGFWIGAFYPVGTNMIVMNKTPLRKIVETNPKLFNAYCFHILLHEYLHSLGILDENTTRRATYEISRTVFGDGHIVTEMAKDIRQFLPYITYPESSWAPPGELDIELVEGFDRSSITYIR</sequence>
<name>A0A7D5XJC5_FERL1</name>
<organism evidence="1 2">
    <name type="scientific">Fermentimicrarchaeum limneticum</name>
    <dbReference type="NCBI Taxonomy" id="2795018"/>
    <lineage>
        <taxon>Archaea</taxon>
        <taxon>Candidatus Micrarchaeota</taxon>
        <taxon>Candidatus Fermentimicrarchaeales</taxon>
        <taxon>Candidatus Fermentimicrarchaeaceae</taxon>
        <taxon>Candidatus Fermentimicrarchaeum</taxon>
    </lineage>
</organism>
<dbReference type="EMBL" id="CP058998">
    <property type="protein sequence ID" value="QLJ52449.1"/>
    <property type="molecule type" value="Genomic_DNA"/>
</dbReference>
<dbReference type="AlphaFoldDB" id="A0A7D5XJC5"/>
<evidence type="ECO:0008006" key="3">
    <source>
        <dbReference type="Google" id="ProtNLM"/>
    </source>
</evidence>
<evidence type="ECO:0000313" key="1">
    <source>
        <dbReference type="EMBL" id="QLJ52449.1"/>
    </source>
</evidence>